<sequence length="78" mass="8804">MHFNIYLDDETGQRLTAAAKVRGENRNAVIRQAVQEWLRREGRPEWPAVVLSHMGDPDMPPFEAARDQLLPPAADPLA</sequence>
<keyword evidence="4" id="KW-1185">Reference proteome</keyword>
<dbReference type="EMBL" id="BAAAEW010000033">
    <property type="protein sequence ID" value="GAA0762885.1"/>
    <property type="molecule type" value="Genomic_DNA"/>
</dbReference>
<dbReference type="InterPro" id="IPR010985">
    <property type="entry name" value="Ribbon_hlx_hlx"/>
</dbReference>
<evidence type="ECO:0000313" key="4">
    <source>
        <dbReference type="Proteomes" id="UP001500279"/>
    </source>
</evidence>
<feature type="region of interest" description="Disordered" evidence="1">
    <location>
        <begin position="58"/>
        <end position="78"/>
    </location>
</feature>
<reference evidence="4" key="1">
    <citation type="journal article" date="2019" name="Int. J. Syst. Evol. Microbiol.">
        <title>The Global Catalogue of Microorganisms (GCM) 10K type strain sequencing project: providing services to taxonomists for standard genome sequencing and annotation.</title>
        <authorList>
            <consortium name="The Broad Institute Genomics Platform"/>
            <consortium name="The Broad Institute Genome Sequencing Center for Infectious Disease"/>
            <person name="Wu L."/>
            <person name="Ma J."/>
        </authorList>
    </citation>
    <scope>NUCLEOTIDE SEQUENCE [LARGE SCALE GENOMIC DNA]</scope>
    <source>
        <strain evidence="4">JCM 15503</strain>
    </source>
</reference>
<proteinExistence type="predicted"/>
<dbReference type="Pfam" id="PF01402">
    <property type="entry name" value="RHH_1"/>
    <property type="match status" value="1"/>
</dbReference>
<dbReference type="SUPFAM" id="SSF47598">
    <property type="entry name" value="Ribbon-helix-helix"/>
    <property type="match status" value="1"/>
</dbReference>
<dbReference type="InterPro" id="IPR002145">
    <property type="entry name" value="CopG"/>
</dbReference>
<protein>
    <submittedName>
        <fullName evidence="3">Ribbon-helix-helix domain-containing protein</fullName>
    </submittedName>
</protein>
<evidence type="ECO:0000256" key="1">
    <source>
        <dbReference type="SAM" id="MobiDB-lite"/>
    </source>
</evidence>
<dbReference type="CDD" id="cd21631">
    <property type="entry name" value="RHH_CopG_NikR-like"/>
    <property type="match status" value="1"/>
</dbReference>
<name>A0ABP3VL73_9BURK</name>
<evidence type="ECO:0000313" key="3">
    <source>
        <dbReference type="EMBL" id="GAA0762885.1"/>
    </source>
</evidence>
<feature type="domain" description="Ribbon-helix-helix protein CopG" evidence="2">
    <location>
        <begin position="3"/>
        <end position="41"/>
    </location>
</feature>
<gene>
    <name evidence="3" type="ORF">GCM10009107_47800</name>
</gene>
<comment type="caution">
    <text evidence="3">The sequence shown here is derived from an EMBL/GenBank/DDBJ whole genome shotgun (WGS) entry which is preliminary data.</text>
</comment>
<evidence type="ECO:0000259" key="2">
    <source>
        <dbReference type="Pfam" id="PF01402"/>
    </source>
</evidence>
<organism evidence="3 4">
    <name type="scientific">Ideonella azotifigens</name>
    <dbReference type="NCBI Taxonomy" id="513160"/>
    <lineage>
        <taxon>Bacteria</taxon>
        <taxon>Pseudomonadati</taxon>
        <taxon>Pseudomonadota</taxon>
        <taxon>Betaproteobacteria</taxon>
        <taxon>Burkholderiales</taxon>
        <taxon>Sphaerotilaceae</taxon>
        <taxon>Ideonella</taxon>
    </lineage>
</organism>
<accession>A0ABP3VL73</accession>
<dbReference type="RefSeq" id="WP_170200775.1">
    <property type="nucleotide sequence ID" value="NZ_BAAAEW010000033.1"/>
</dbReference>
<dbReference type="Proteomes" id="UP001500279">
    <property type="component" value="Unassembled WGS sequence"/>
</dbReference>